<dbReference type="STRING" id="44577.ATY38_11150"/>
<keyword evidence="9" id="KW-1185">Reference proteome</keyword>
<evidence type="ECO:0000313" key="11">
    <source>
        <dbReference type="Proteomes" id="UP000236753"/>
    </source>
</evidence>
<dbReference type="Gene3D" id="3.30.530.20">
    <property type="match status" value="1"/>
</dbReference>
<feature type="domain" description="Coenzyme Q-binding protein COQ10 START" evidence="2">
    <location>
        <begin position="10"/>
        <end position="134"/>
    </location>
</feature>
<dbReference type="GO" id="GO:0045333">
    <property type="term" value="P:cellular respiration"/>
    <property type="evidence" value="ECO:0007669"/>
    <property type="project" value="InterPro"/>
</dbReference>
<dbReference type="PANTHER" id="PTHR12901">
    <property type="entry name" value="SPERM PROTEIN HOMOLOG"/>
    <property type="match status" value="1"/>
</dbReference>
<dbReference type="InterPro" id="IPR005031">
    <property type="entry name" value="COQ10_START"/>
</dbReference>
<evidence type="ECO:0000313" key="8">
    <source>
        <dbReference type="Proteomes" id="UP000181998"/>
    </source>
</evidence>
<dbReference type="SUPFAM" id="SSF55961">
    <property type="entry name" value="Bet v1-like"/>
    <property type="match status" value="1"/>
</dbReference>
<dbReference type="EMBL" id="FOFX01000051">
    <property type="protein sequence ID" value="SEQ42616.1"/>
    <property type="molecule type" value="Genomic_DNA"/>
</dbReference>
<dbReference type="CDD" id="cd07813">
    <property type="entry name" value="COQ10p_like"/>
    <property type="match status" value="1"/>
</dbReference>
<evidence type="ECO:0000259" key="2">
    <source>
        <dbReference type="Pfam" id="PF03364"/>
    </source>
</evidence>
<organism evidence="3 12">
    <name type="scientific">Nitrosomonas ureae</name>
    <dbReference type="NCBI Taxonomy" id="44577"/>
    <lineage>
        <taxon>Bacteria</taxon>
        <taxon>Pseudomonadati</taxon>
        <taxon>Pseudomonadota</taxon>
        <taxon>Betaproteobacteria</taxon>
        <taxon>Nitrosomonadales</taxon>
        <taxon>Nitrosomonadaceae</taxon>
        <taxon>Nitrosomonas</taxon>
    </lineage>
</organism>
<dbReference type="Proteomes" id="UP000244110">
    <property type="component" value="Unassembled WGS sequence"/>
</dbReference>
<reference evidence="8 9" key="2">
    <citation type="submission" date="2016-10" db="EMBL/GenBank/DDBJ databases">
        <authorList>
            <person name="Varghese N."/>
            <person name="Submissions S."/>
        </authorList>
    </citation>
    <scope>NUCLEOTIDE SEQUENCE [LARGE SCALE GENOMIC DNA]</scope>
    <source>
        <strain evidence="9">Nm10</strain>
        <strain evidence="8">Nm9</strain>
    </source>
</reference>
<evidence type="ECO:0000313" key="6">
    <source>
        <dbReference type="EMBL" id="SEQ42616.1"/>
    </source>
</evidence>
<dbReference type="EMBL" id="QAOL01000024">
    <property type="protein sequence ID" value="PTQ83226.1"/>
    <property type="molecule type" value="Genomic_DNA"/>
</dbReference>
<evidence type="ECO:0000313" key="10">
    <source>
        <dbReference type="Proteomes" id="UP000219335"/>
    </source>
</evidence>
<accession>A0A0S3AKQ7</accession>
<reference evidence="3 12" key="4">
    <citation type="submission" date="2018-04" db="EMBL/GenBank/DDBJ databases">
        <title>Active sludge and wastewater microbial communities from Klosterneuburg, Austria.</title>
        <authorList>
            <person name="Wagner M."/>
        </authorList>
    </citation>
    <scope>NUCLEOTIDE SEQUENCE [LARGE SCALE GENOMIC DNA]</scope>
    <source>
        <strain evidence="3 12">Nm4</strain>
    </source>
</reference>
<comment type="similarity">
    <text evidence="1">Belongs to the ribosome association toxin RatA family.</text>
</comment>
<dbReference type="EMBL" id="FNUX01000014">
    <property type="protein sequence ID" value="SEF90432.1"/>
    <property type="molecule type" value="Genomic_DNA"/>
</dbReference>
<reference evidence="4 11" key="1">
    <citation type="submission" date="2016-10" db="EMBL/GenBank/DDBJ databases">
        <authorList>
            <person name="de Groot N.N."/>
        </authorList>
    </citation>
    <scope>NUCLEOTIDE SEQUENCE [LARGE SCALE GENOMIC DNA]</scope>
    <source>
        <strain evidence="4">Nm10</strain>
        <strain evidence="5 11">Nm13</strain>
        <strain evidence="6">Nm9</strain>
    </source>
</reference>
<evidence type="ECO:0000313" key="12">
    <source>
        <dbReference type="Proteomes" id="UP000244110"/>
    </source>
</evidence>
<evidence type="ECO:0000313" key="3">
    <source>
        <dbReference type="EMBL" id="PTQ83226.1"/>
    </source>
</evidence>
<gene>
    <name evidence="3" type="ORF">C8R28_102428</name>
    <name evidence="5" type="ORF">SAMN05216334_11440</name>
    <name evidence="4" type="ORF">SAMN05216406_13026</name>
    <name evidence="6" type="ORF">SAMN05421510_10514</name>
    <name evidence="7" type="ORF">SAMN06297164_2402</name>
</gene>
<dbReference type="EMBL" id="FNLN01000030">
    <property type="protein sequence ID" value="SDU17282.1"/>
    <property type="molecule type" value="Genomic_DNA"/>
</dbReference>
<dbReference type="Proteomes" id="UP000236753">
    <property type="component" value="Unassembled WGS sequence"/>
</dbReference>
<dbReference type="GO" id="GO:0048039">
    <property type="term" value="F:ubiquinone binding"/>
    <property type="evidence" value="ECO:0007669"/>
    <property type="project" value="InterPro"/>
</dbReference>
<reference evidence="7 10" key="3">
    <citation type="submission" date="2017-09" db="EMBL/GenBank/DDBJ databases">
        <authorList>
            <person name="Ehlers B."/>
            <person name="Leendertz F.H."/>
        </authorList>
    </citation>
    <scope>NUCLEOTIDE SEQUENCE [LARGE SCALE GENOMIC DNA]</scope>
    <source>
        <strain evidence="7 10">Nm42</strain>
    </source>
</reference>
<dbReference type="Proteomes" id="UP000182882">
    <property type="component" value="Unassembled WGS sequence"/>
</dbReference>
<dbReference type="KEGG" id="nur:ATY38_11150"/>
<dbReference type="RefSeq" id="WP_062559371.1">
    <property type="nucleotide sequence ID" value="NZ_CP013341.1"/>
</dbReference>
<dbReference type="Proteomes" id="UP000219335">
    <property type="component" value="Unassembled WGS sequence"/>
</dbReference>
<dbReference type="EMBL" id="OCMU01000001">
    <property type="protein sequence ID" value="SOD19413.1"/>
    <property type="molecule type" value="Genomic_DNA"/>
</dbReference>
<dbReference type="InterPro" id="IPR044996">
    <property type="entry name" value="COQ10-like"/>
</dbReference>
<name>A0A0S3AKQ7_9PROT</name>
<evidence type="ECO:0000256" key="1">
    <source>
        <dbReference type="ARBA" id="ARBA00008918"/>
    </source>
</evidence>
<dbReference type="InterPro" id="IPR023393">
    <property type="entry name" value="START-like_dom_sf"/>
</dbReference>
<sequence length="145" mass="16828">MAEIEKSVLVEYSAEQMFALVDNVKEYPDFLPWCGGTSVDPQDEVTTHATVKINYHHIQHSFTTKNKRFPPDLIEMSLLDGPFEHLDGYWQFIPLSDNACKIKFRLHYTFSNKILEKLVGPVFHMIANSFVESFIERAEVIYGKR</sequence>
<dbReference type="AlphaFoldDB" id="A0A0S3AKQ7"/>
<proteinExistence type="inferred from homology"/>
<evidence type="ECO:0000313" key="7">
    <source>
        <dbReference type="EMBL" id="SOD19413.1"/>
    </source>
</evidence>
<dbReference type="Pfam" id="PF03364">
    <property type="entry name" value="Polyketide_cyc"/>
    <property type="match status" value="1"/>
</dbReference>
<dbReference type="OrthoDB" id="9804759at2"/>
<protein>
    <submittedName>
        <fullName evidence="4">Ribosome association toxin PasT (RatA) of the RatAB toxin-antitoxin module</fullName>
    </submittedName>
    <submittedName>
        <fullName evidence="3">Ribosome-associated toxin RatA of RatAB toxin-antitoxin module</fullName>
    </submittedName>
</protein>
<dbReference type="Proteomes" id="UP000181998">
    <property type="component" value="Unassembled WGS sequence"/>
</dbReference>
<evidence type="ECO:0000313" key="5">
    <source>
        <dbReference type="EMBL" id="SEF90432.1"/>
    </source>
</evidence>
<dbReference type="PANTHER" id="PTHR12901:SF10">
    <property type="entry name" value="COENZYME Q-BINDING PROTEIN COQ10, MITOCHONDRIAL"/>
    <property type="match status" value="1"/>
</dbReference>
<evidence type="ECO:0000313" key="9">
    <source>
        <dbReference type="Proteomes" id="UP000182882"/>
    </source>
</evidence>
<evidence type="ECO:0000313" key="4">
    <source>
        <dbReference type="EMBL" id="SDU17282.1"/>
    </source>
</evidence>